<reference evidence="4" key="1">
    <citation type="submission" date="2023-07" db="EMBL/GenBank/DDBJ databases">
        <title>30 novel species of actinomycetes from the DSMZ collection.</title>
        <authorList>
            <person name="Nouioui I."/>
        </authorList>
    </citation>
    <scope>NUCLEOTIDE SEQUENCE [LARGE SCALE GENOMIC DNA]</scope>
    <source>
        <strain evidence="4">DSM 41981</strain>
    </source>
</reference>
<dbReference type="Gene3D" id="3.40.50.300">
    <property type="entry name" value="P-loop containing nucleotide triphosphate hydrolases"/>
    <property type="match status" value="2"/>
</dbReference>
<feature type="domain" description="Helicase C-terminal" evidence="2">
    <location>
        <begin position="874"/>
        <end position="1029"/>
    </location>
</feature>
<keyword evidence="4" id="KW-1185">Reference proteome</keyword>
<dbReference type="CDD" id="cd18785">
    <property type="entry name" value="SF2_C"/>
    <property type="match status" value="1"/>
</dbReference>
<evidence type="ECO:0000313" key="3">
    <source>
        <dbReference type="EMBL" id="MDT0440153.1"/>
    </source>
</evidence>
<organism evidence="3 4">
    <name type="scientific">Streptomyces doudnae</name>
    <dbReference type="NCBI Taxonomy" id="3075536"/>
    <lineage>
        <taxon>Bacteria</taxon>
        <taxon>Bacillati</taxon>
        <taxon>Actinomycetota</taxon>
        <taxon>Actinomycetes</taxon>
        <taxon>Kitasatosporales</taxon>
        <taxon>Streptomycetaceae</taxon>
        <taxon>Streptomyces</taxon>
    </lineage>
</organism>
<evidence type="ECO:0000256" key="1">
    <source>
        <dbReference type="SAM" id="MobiDB-lite"/>
    </source>
</evidence>
<proteinExistence type="predicted"/>
<dbReference type="RefSeq" id="WP_093834844.1">
    <property type="nucleotide sequence ID" value="NZ_JAVRES010000038.1"/>
</dbReference>
<dbReference type="EMBL" id="JAVRES010000038">
    <property type="protein sequence ID" value="MDT0440153.1"/>
    <property type="molecule type" value="Genomic_DNA"/>
</dbReference>
<gene>
    <name evidence="3" type="ORF">RM877_36395</name>
</gene>
<dbReference type="Proteomes" id="UP001183535">
    <property type="component" value="Unassembled WGS sequence"/>
</dbReference>
<feature type="region of interest" description="Disordered" evidence="1">
    <location>
        <begin position="193"/>
        <end position="214"/>
    </location>
</feature>
<dbReference type="PROSITE" id="PS51194">
    <property type="entry name" value="HELICASE_CTER"/>
    <property type="match status" value="1"/>
</dbReference>
<evidence type="ECO:0000259" key="2">
    <source>
        <dbReference type="PROSITE" id="PS51194"/>
    </source>
</evidence>
<dbReference type="AlphaFoldDB" id="A0ABD5EZM9"/>
<sequence length="1151" mass="124629">MATTPAAPANGNTALNFEAKIRDALLASLERHILTEAAGGQLPARVRLTDAQRRAIWLGQLSSEPQLTVDRVRGLSGDRLVPAAQGFSFRLAGSAPAEIDVEVSFAVYIALHASQAEQRAFTHAVTDDVDPSAAAKAAAQVGGKTPGRQLAAVWMKVPVGPVSVRVEVHDGARGSTRFGAQAVEDAIRAAVRPAAGSEPFRPRRTASPVGSLPRDADMADDPAWASYCASNLIAAADAALPQFAAALDVDVLATEAGRDVLITLVNTTPPEDAQFADQARMIPFDRKHLDTRLYEARVTARTDAALAPYTLEQVANSHRYDRTVPAFGQAAPVVAGIDPATGVTTFESGYGATALTQRPHPRTTSDGGKTIDARFDAVIADPVVAVTAIVDAHAAWVVEHWSDAALTARATARGWSDEAIAEAKRDADTARDEVEWIRAGVRTIERDEVLREAFVLANRAMQMVGASKGYDSWRLFQIAWMVGCLPAVADPEADPSVQIETVQTGGGKSEAYLGVMLIHLFHARLTGETAGVNVWARFPLRLLSTQQTARFAEAVFAAEVLRRNDPRISGGDPFGVGFFVGSTNTPNRIYAANSQYSNGVDPHSPKLAERCRVLEHCPACDPSGSGRKVLVQFDEASWTMRHICQNPACPLSGVLPIWVVDDDIYRNAPSVLVGTVDRLAQIAQNKAFQIIFGQAQSRCPRHGYTPDPTYCAVFGCKAPQVPMPPGFGSLRCEIADELHLLEESLGALDGMYETLLQRIGTRLGNRPLHIVAATATLEGYENQVLHLYQRSARRFPAPGPDAGETFFSYTDPEDPLRRYVGVRPRGITMVTAAAEVTRMYAAWLERSIANPASAAADAGLNHADPHALSVVEKALRDDYAVLLGYCLRNEDLSSYTRDDRVRSLVETSDNLAIISGSAEPAAVREAVRRLGAPPEDPSRRIRLIAATRAIGHGFDSPRLGVMVLMGTPTQAAEVIQATARVGRTHPGLIVHVFNPSRDRDASVFRYYTAWITYLDRLVHKVPVNRESLPVLRRVLSGALMAWTLQVYEVAWTKSGKGRYALSKSDQFRKALDTAFLDRTRLIEDLSAGLGLNPANPYHDMHRTEVVRYVDAMMSVVSVSGESNTRTADLLDPSVPRSLRDIEAPITIHGNV</sequence>
<name>A0ABD5EZM9_9ACTN</name>
<protein>
    <recommendedName>
        <fullName evidence="2">Helicase C-terminal domain-containing protein</fullName>
    </recommendedName>
</protein>
<comment type="caution">
    <text evidence="3">The sequence shown here is derived from an EMBL/GenBank/DDBJ whole genome shotgun (WGS) entry which is preliminary data.</text>
</comment>
<accession>A0ABD5EZM9</accession>
<dbReference type="InterPro" id="IPR027417">
    <property type="entry name" value="P-loop_NTPase"/>
</dbReference>
<dbReference type="SUPFAM" id="SSF52540">
    <property type="entry name" value="P-loop containing nucleoside triphosphate hydrolases"/>
    <property type="match status" value="1"/>
</dbReference>
<dbReference type="InterPro" id="IPR001650">
    <property type="entry name" value="Helicase_C-like"/>
</dbReference>
<evidence type="ECO:0000313" key="4">
    <source>
        <dbReference type="Proteomes" id="UP001183535"/>
    </source>
</evidence>